<dbReference type="GO" id="GO:0008124">
    <property type="term" value="F:4-alpha-hydroxytetrahydrobiopterin dehydratase activity"/>
    <property type="evidence" value="ECO:0007669"/>
    <property type="project" value="UniProtKB-UniRule"/>
</dbReference>
<evidence type="ECO:0000256" key="3">
    <source>
        <dbReference type="ARBA" id="ARBA00023239"/>
    </source>
</evidence>
<accession>A0A2V1H295</accession>
<dbReference type="OrthoDB" id="5294615at2"/>
<dbReference type="InterPro" id="IPR050376">
    <property type="entry name" value="Pterin-4-alpha-carb_dehyd"/>
</dbReference>
<dbReference type="SUPFAM" id="SSF55248">
    <property type="entry name" value="PCD-like"/>
    <property type="match status" value="1"/>
</dbReference>
<dbReference type="PANTHER" id="PTHR42805:SF1">
    <property type="entry name" value="PTERIN-4-ALPHA-CARBINOLAMINE DEHYDRATASE-RELATED"/>
    <property type="match status" value="1"/>
</dbReference>
<protein>
    <recommendedName>
        <fullName evidence="4">Putative pterin-4-alpha-carbinolamine dehydratase</fullName>
        <shortName evidence="4">PHS</shortName>
        <ecNumber evidence="4">4.2.1.96</ecNumber>
    </recommendedName>
    <alternativeName>
        <fullName evidence="4">4-alpha-hydroxy-tetrahydropterin dehydratase</fullName>
    </alternativeName>
    <alternativeName>
        <fullName evidence="4">Pterin carbinolamine dehydratase</fullName>
        <shortName evidence="4">PCD</shortName>
    </alternativeName>
</protein>
<dbReference type="PANTHER" id="PTHR42805">
    <property type="entry name" value="PTERIN-4-ALPHA-CARBINOLAMINE DEHYDRATASE-RELATED"/>
    <property type="match status" value="1"/>
</dbReference>
<name>A0A2V1H295_9GAMM</name>
<dbReference type="Pfam" id="PF01329">
    <property type="entry name" value="Pterin_4a"/>
    <property type="match status" value="1"/>
</dbReference>
<comment type="similarity">
    <text evidence="2 4">Belongs to the pterin-4-alpha-carbinolamine dehydratase family.</text>
</comment>
<dbReference type="GO" id="GO:0006729">
    <property type="term" value="P:tetrahydrobiopterin biosynthetic process"/>
    <property type="evidence" value="ECO:0007669"/>
    <property type="project" value="InterPro"/>
</dbReference>
<dbReference type="Proteomes" id="UP000244906">
    <property type="component" value="Unassembled WGS sequence"/>
</dbReference>
<dbReference type="InterPro" id="IPR036428">
    <property type="entry name" value="PCD_sf"/>
</dbReference>
<comment type="caution">
    <text evidence="5">The sequence shown here is derived from an EMBL/GenBank/DDBJ whole genome shotgun (WGS) entry which is preliminary data.</text>
</comment>
<evidence type="ECO:0000256" key="1">
    <source>
        <dbReference type="ARBA" id="ARBA00001554"/>
    </source>
</evidence>
<dbReference type="AlphaFoldDB" id="A0A2V1H295"/>
<reference evidence="5 6" key="1">
    <citation type="submission" date="2018-04" db="EMBL/GenBank/DDBJ databases">
        <title>Thalassorhabdus spongiae gen. nov., sp. nov., isolated from a marine sponge in South-West Iceland.</title>
        <authorList>
            <person name="Knobloch S."/>
            <person name="Daussin A."/>
            <person name="Johannsson R."/>
            <person name="Marteinsson V.T."/>
        </authorList>
    </citation>
    <scope>NUCLEOTIDE SEQUENCE [LARGE SCALE GENOMIC DNA]</scope>
    <source>
        <strain evidence="5 6">Hp12</strain>
    </source>
</reference>
<dbReference type="EMBL" id="QDDL01000004">
    <property type="protein sequence ID" value="PVZ69026.1"/>
    <property type="molecule type" value="Genomic_DNA"/>
</dbReference>
<gene>
    <name evidence="5" type="ORF">DC094_12395</name>
</gene>
<evidence type="ECO:0000256" key="2">
    <source>
        <dbReference type="ARBA" id="ARBA00006472"/>
    </source>
</evidence>
<evidence type="ECO:0000313" key="5">
    <source>
        <dbReference type="EMBL" id="PVZ69026.1"/>
    </source>
</evidence>
<comment type="catalytic activity">
    <reaction evidence="1 4">
        <text>(4aS,6R)-4a-hydroxy-L-erythro-5,6,7,8-tetrahydrobiopterin = (6R)-L-erythro-6,7-dihydrobiopterin + H2O</text>
        <dbReference type="Rhea" id="RHEA:11920"/>
        <dbReference type="ChEBI" id="CHEBI:15377"/>
        <dbReference type="ChEBI" id="CHEBI:15642"/>
        <dbReference type="ChEBI" id="CHEBI:43120"/>
        <dbReference type="EC" id="4.2.1.96"/>
    </reaction>
</comment>
<evidence type="ECO:0000313" key="6">
    <source>
        <dbReference type="Proteomes" id="UP000244906"/>
    </source>
</evidence>
<evidence type="ECO:0000256" key="4">
    <source>
        <dbReference type="HAMAP-Rule" id="MF_00434"/>
    </source>
</evidence>
<proteinExistence type="inferred from homology"/>
<keyword evidence="6" id="KW-1185">Reference proteome</keyword>
<dbReference type="HAMAP" id="MF_00434">
    <property type="entry name" value="Pterin_4_alpha"/>
    <property type="match status" value="1"/>
</dbReference>
<dbReference type="NCBIfam" id="NF002016">
    <property type="entry name" value="PRK00823.1-1"/>
    <property type="match status" value="1"/>
</dbReference>
<organism evidence="5 6">
    <name type="scientific">Pelagibaculum spongiae</name>
    <dbReference type="NCBI Taxonomy" id="2080658"/>
    <lineage>
        <taxon>Bacteria</taxon>
        <taxon>Pseudomonadati</taxon>
        <taxon>Pseudomonadota</taxon>
        <taxon>Gammaproteobacteria</taxon>
        <taxon>Oceanospirillales</taxon>
        <taxon>Pelagibaculum</taxon>
    </lineage>
</organism>
<sequence>MMKLSEMTCEACQADAPQLTDEQLAEGLAQLSDWRCETIDDVQQLHRSFSFDDFAYAFIFVAQVAEIAMEHDHHPRILLEYGKVEVHWWTHKIKGLHQNDLVMAAKTDQLLDANE</sequence>
<dbReference type="Gene3D" id="3.30.1360.20">
    <property type="entry name" value="Transcriptional coactivator/pterin dehydratase"/>
    <property type="match status" value="1"/>
</dbReference>
<keyword evidence="3 4" id="KW-0456">Lyase</keyword>
<dbReference type="InterPro" id="IPR001533">
    <property type="entry name" value="Pterin_deHydtase"/>
</dbReference>
<dbReference type="EC" id="4.2.1.96" evidence="4"/>